<sequence>MLEEEEQESEEFLMNAKVEPDRARMPNERCCGRGESSNLFQCDCTECVSIEGVKEGDNVPGAMVVTRSSGKVKGDKVQKKEEQQPIDWKVQDQIRMGVLKEINKVNKRQEDKRRETQEVPEAIVRYPADRIQEGVGKGHDQALTVQKKAAVKMSEEFFDALMEAPTQISLRQILSLVPSFADQFMQKLQQQYGGKNPIDLQTDEDPDQEIEVEKLKKKLGKRKLFPEGSDLEAEQKQAASEKNQKMEEKLKMFQGHLHRRESNAKMYKVWQNEWKAVLTMELGNLAKTNVALEADNKVLLNRVAACKDVEKQIRECTDDELSIDGWYLSPEEVEDMKAQLRKQGEQIWQNLGVRLEEVMSKPYEIFAKEENKEEYELLKFQYEELHEKYNALLEQQSQDSKQIEKEGVQEDDVLKIPMLDTLVDTIAQHVKKDNQELEKFSEEIADQGQNSVVAEKEKIVPETNLMQQAQINEEENLQQLIVDDQGDTELQNVEDKVEEMLTQEDGVLEVEQKE</sequence>
<dbReference type="AlphaFoldDB" id="A0A9D4UY26"/>
<feature type="coiled-coil region" evidence="1">
    <location>
        <begin position="229"/>
        <end position="256"/>
    </location>
</feature>
<evidence type="ECO:0000256" key="1">
    <source>
        <dbReference type="SAM" id="Coils"/>
    </source>
</evidence>
<name>A0A9D4UY26_ADICA</name>
<accession>A0A9D4UY26</accession>
<evidence type="ECO:0000313" key="3">
    <source>
        <dbReference type="EMBL" id="KAI5075678.1"/>
    </source>
</evidence>
<dbReference type="Proteomes" id="UP000886520">
    <property type="component" value="Chromosome 9"/>
</dbReference>
<evidence type="ECO:0000313" key="4">
    <source>
        <dbReference type="Proteomes" id="UP000886520"/>
    </source>
</evidence>
<dbReference type="EMBL" id="JABFUD020000009">
    <property type="protein sequence ID" value="KAI5075678.1"/>
    <property type="molecule type" value="Genomic_DNA"/>
</dbReference>
<feature type="region of interest" description="Disordered" evidence="2">
    <location>
        <begin position="1"/>
        <end position="26"/>
    </location>
</feature>
<keyword evidence="1" id="KW-0175">Coiled coil</keyword>
<comment type="caution">
    <text evidence="3">The sequence shown here is derived from an EMBL/GenBank/DDBJ whole genome shotgun (WGS) entry which is preliminary data.</text>
</comment>
<keyword evidence="4" id="KW-1185">Reference proteome</keyword>
<gene>
    <name evidence="3" type="ORF">GOP47_0009754</name>
</gene>
<reference evidence="3" key="1">
    <citation type="submission" date="2021-01" db="EMBL/GenBank/DDBJ databases">
        <title>Adiantum capillus-veneris genome.</title>
        <authorList>
            <person name="Fang Y."/>
            <person name="Liao Q."/>
        </authorList>
    </citation>
    <scope>NUCLEOTIDE SEQUENCE</scope>
    <source>
        <strain evidence="3">H3</strain>
        <tissue evidence="3">Leaf</tissue>
    </source>
</reference>
<proteinExistence type="predicted"/>
<protein>
    <submittedName>
        <fullName evidence="3">Uncharacterized protein</fullName>
    </submittedName>
</protein>
<feature type="coiled-coil region" evidence="1">
    <location>
        <begin position="368"/>
        <end position="406"/>
    </location>
</feature>
<feature type="compositionally biased region" description="Acidic residues" evidence="2">
    <location>
        <begin position="1"/>
        <end position="11"/>
    </location>
</feature>
<organism evidence="3 4">
    <name type="scientific">Adiantum capillus-veneris</name>
    <name type="common">Maidenhair fern</name>
    <dbReference type="NCBI Taxonomy" id="13818"/>
    <lineage>
        <taxon>Eukaryota</taxon>
        <taxon>Viridiplantae</taxon>
        <taxon>Streptophyta</taxon>
        <taxon>Embryophyta</taxon>
        <taxon>Tracheophyta</taxon>
        <taxon>Polypodiopsida</taxon>
        <taxon>Polypodiidae</taxon>
        <taxon>Polypodiales</taxon>
        <taxon>Pteridineae</taxon>
        <taxon>Pteridaceae</taxon>
        <taxon>Vittarioideae</taxon>
        <taxon>Adiantum</taxon>
    </lineage>
</organism>
<dbReference type="OrthoDB" id="1743187at2759"/>
<evidence type="ECO:0000256" key="2">
    <source>
        <dbReference type="SAM" id="MobiDB-lite"/>
    </source>
</evidence>